<dbReference type="Proteomes" id="UP000233551">
    <property type="component" value="Unassembled WGS sequence"/>
</dbReference>
<name>A0A2I0LEJ9_PUNGR</name>
<dbReference type="AlphaFoldDB" id="A0A2I0LEJ9"/>
<evidence type="ECO:0000313" key="2">
    <source>
        <dbReference type="EMBL" id="PKI79080.1"/>
    </source>
</evidence>
<sequence length="274" mass="30814">MAKTKAFCFLYEILGIEGRGTAFYDLQTTSGTDKLTQTQELPQSLCLPLSNPHLIRLLTSLAFSTVLEIEVKLESSRKEKPMATINEDDDVVELDGYEIKDTATRTHAGISKELSDSNYTNCPASLEWEKIEKIKKFFEAFYEIINLFSGKLDDYDDDEYSTSSKKSKLEKEKREKGLGLPVGNPDPITEVVDTNKGRQKPQGWSWGRRLMASALESTDISNSRFRSIGGRGHQSAIPDPTSMVANILCGCMLPQWWGRGRRPTASAPFPFFFF</sequence>
<keyword evidence="3" id="KW-1185">Reference proteome</keyword>
<feature type="compositionally biased region" description="Basic and acidic residues" evidence="1">
    <location>
        <begin position="167"/>
        <end position="177"/>
    </location>
</feature>
<feature type="region of interest" description="Disordered" evidence="1">
    <location>
        <begin position="157"/>
        <end position="203"/>
    </location>
</feature>
<reference evidence="2 3" key="1">
    <citation type="submission" date="2017-11" db="EMBL/GenBank/DDBJ databases">
        <title>De-novo sequencing of pomegranate (Punica granatum L.) genome.</title>
        <authorList>
            <person name="Akparov Z."/>
            <person name="Amiraslanov A."/>
            <person name="Hajiyeva S."/>
            <person name="Abbasov M."/>
            <person name="Kaur K."/>
            <person name="Hamwieh A."/>
            <person name="Solovyev V."/>
            <person name="Salamov A."/>
            <person name="Braich B."/>
            <person name="Kosarev P."/>
            <person name="Mahmoud A."/>
            <person name="Hajiyev E."/>
            <person name="Babayeva S."/>
            <person name="Izzatullayeva V."/>
            <person name="Mammadov A."/>
            <person name="Mammadov A."/>
            <person name="Sharifova S."/>
            <person name="Ojaghi J."/>
            <person name="Eynullazada K."/>
            <person name="Bayramov B."/>
            <person name="Abdulazimova A."/>
            <person name="Shahmuradov I."/>
        </authorList>
    </citation>
    <scope>NUCLEOTIDE SEQUENCE [LARGE SCALE GENOMIC DNA]</scope>
    <source>
        <strain evidence="3">cv. AG2017</strain>
        <tissue evidence="2">Leaf</tissue>
    </source>
</reference>
<evidence type="ECO:0000313" key="3">
    <source>
        <dbReference type="Proteomes" id="UP000233551"/>
    </source>
</evidence>
<accession>A0A2I0LEJ9</accession>
<dbReference type="EMBL" id="PGOL01000019">
    <property type="protein sequence ID" value="PKI79080.1"/>
    <property type="molecule type" value="Genomic_DNA"/>
</dbReference>
<organism evidence="2 3">
    <name type="scientific">Punica granatum</name>
    <name type="common">Pomegranate</name>
    <dbReference type="NCBI Taxonomy" id="22663"/>
    <lineage>
        <taxon>Eukaryota</taxon>
        <taxon>Viridiplantae</taxon>
        <taxon>Streptophyta</taxon>
        <taxon>Embryophyta</taxon>
        <taxon>Tracheophyta</taxon>
        <taxon>Spermatophyta</taxon>
        <taxon>Magnoliopsida</taxon>
        <taxon>eudicotyledons</taxon>
        <taxon>Gunneridae</taxon>
        <taxon>Pentapetalae</taxon>
        <taxon>rosids</taxon>
        <taxon>malvids</taxon>
        <taxon>Myrtales</taxon>
        <taxon>Lythraceae</taxon>
        <taxon>Punica</taxon>
    </lineage>
</organism>
<protein>
    <submittedName>
        <fullName evidence="2">Uncharacterized protein</fullName>
    </submittedName>
</protein>
<evidence type="ECO:0000256" key="1">
    <source>
        <dbReference type="SAM" id="MobiDB-lite"/>
    </source>
</evidence>
<gene>
    <name evidence="2" type="ORF">CRG98_000561</name>
</gene>
<comment type="caution">
    <text evidence="2">The sequence shown here is derived from an EMBL/GenBank/DDBJ whole genome shotgun (WGS) entry which is preliminary data.</text>
</comment>
<proteinExistence type="predicted"/>